<dbReference type="SUPFAM" id="SSF46785">
    <property type="entry name" value="Winged helix' DNA-binding domain"/>
    <property type="match status" value="1"/>
</dbReference>
<evidence type="ECO:0000256" key="1">
    <source>
        <dbReference type="ARBA" id="ARBA00004123"/>
    </source>
</evidence>
<evidence type="ECO:0000256" key="9">
    <source>
        <dbReference type="RuleBase" id="RU004020"/>
    </source>
</evidence>
<dbReference type="OrthoDB" id="60033at2759"/>
<protein>
    <submittedName>
        <fullName evidence="13">Heat shock factor protein 1 isoform X1</fullName>
    </submittedName>
</protein>
<proteinExistence type="inferred from homology"/>
<dbReference type="GO" id="GO:0003700">
    <property type="term" value="F:DNA-binding transcription factor activity"/>
    <property type="evidence" value="ECO:0007669"/>
    <property type="project" value="InterPro"/>
</dbReference>
<evidence type="ECO:0000313" key="13">
    <source>
        <dbReference type="RefSeq" id="XP_020660146.2"/>
    </source>
</evidence>
<dbReference type="PANTHER" id="PTHR10015">
    <property type="entry name" value="HEAT SHOCK TRANSCRIPTION FACTOR"/>
    <property type="match status" value="1"/>
</dbReference>
<gene>
    <name evidence="13" type="primary">HSF1</name>
</gene>
<keyword evidence="6" id="KW-0010">Activator</keyword>
<dbReference type="SMART" id="SM00415">
    <property type="entry name" value="HSF"/>
    <property type="match status" value="1"/>
</dbReference>
<dbReference type="KEGG" id="pvt:110084828"/>
<dbReference type="Proteomes" id="UP001652642">
    <property type="component" value="Chromosome 4"/>
</dbReference>
<feature type="compositionally biased region" description="Low complexity" evidence="10">
    <location>
        <begin position="282"/>
        <end position="293"/>
    </location>
</feature>
<dbReference type="InterPro" id="IPR000232">
    <property type="entry name" value="HSF_DNA-bd"/>
</dbReference>
<dbReference type="InterPro" id="IPR010542">
    <property type="entry name" value="Vert_HSTF_C"/>
</dbReference>
<keyword evidence="3" id="KW-0805">Transcription regulation</keyword>
<accession>A0A6J0UHE2</accession>
<dbReference type="GO" id="GO:0005634">
    <property type="term" value="C:nucleus"/>
    <property type="evidence" value="ECO:0007669"/>
    <property type="project" value="UniProtKB-SubCell"/>
</dbReference>
<feature type="region of interest" description="Disordered" evidence="10">
    <location>
        <begin position="251"/>
        <end position="367"/>
    </location>
</feature>
<comment type="subcellular location">
    <subcellularLocation>
        <location evidence="1">Nucleus</location>
    </subcellularLocation>
</comment>
<feature type="region of interest" description="Disordered" evidence="10">
    <location>
        <begin position="517"/>
        <end position="554"/>
    </location>
</feature>
<evidence type="ECO:0000256" key="4">
    <source>
        <dbReference type="ARBA" id="ARBA00023016"/>
    </source>
</evidence>
<comment type="similarity">
    <text evidence="2 9">Belongs to the HSF family.</text>
</comment>
<sequence length="554" mass="60325">METSGGGGGSNVPAFLTKLWTLVEDPETDPLICWSPGGTSFHVFDQGQFAKEVLPKYFKHNNMASFVRQLNMYGFRKVVHIEQGGLLKPDKDDTEFQHPYFLRGQEHLLENIKRKVTTSWITVSDESPCLQMSGIKNEDIKVRQDSVTRLLTDVQMMKGKQETMDSKLLAMKHENEALWREVASLRQKHTQQQKVVNKLIQFLISLVQSNRILGVKRKIPLMLNDGSSAHSLPKYGRQYSLEHVHAPSPFSASSPAYSGSNLYSPDPSANSGPVISDVTELAPSSPSASPNSSVDEERQSPLIRIKEEPPSPSCSPPVEEANPVGAPTAETPLSPSTFIDSILQEDAPDGPRASSASDSAGQPPPAEKCLSVACLDNLARPPQMSEVTCLFPRPSSSSLHCRTPPGNELNEHLDTIDSSLDNLQTMLSTHSFSVDTSALLDLFSPSMTVADMNLPDLDSSLASIQDLLSSQEQQKPPEAEDASADTGKQLVHYTAQPLFLVDSSSVDVGSGEVPIFFELGEGPGFTEGEDYLEDPTAPLLSGTEHPRPKDPAVP</sequence>
<dbReference type="PRINTS" id="PR00056">
    <property type="entry name" value="HSFDOMAIN"/>
</dbReference>
<evidence type="ECO:0000256" key="3">
    <source>
        <dbReference type="ARBA" id="ARBA00023015"/>
    </source>
</evidence>
<feature type="compositionally biased region" description="Basic and acidic residues" evidence="10">
    <location>
        <begin position="544"/>
        <end position="554"/>
    </location>
</feature>
<reference evidence="13" key="1">
    <citation type="submission" date="2025-08" db="UniProtKB">
        <authorList>
            <consortium name="RefSeq"/>
        </authorList>
    </citation>
    <scope>IDENTIFICATION</scope>
</reference>
<evidence type="ECO:0000256" key="5">
    <source>
        <dbReference type="ARBA" id="ARBA00023125"/>
    </source>
</evidence>
<dbReference type="InterPro" id="IPR036388">
    <property type="entry name" value="WH-like_DNA-bd_sf"/>
</dbReference>
<feature type="compositionally biased region" description="Low complexity" evidence="10">
    <location>
        <begin position="251"/>
        <end position="260"/>
    </location>
</feature>
<keyword evidence="8" id="KW-0539">Nucleus</keyword>
<dbReference type="PANTHER" id="PTHR10015:SF274">
    <property type="entry name" value="HEAT SHOCK FACTOR PROTEIN 1"/>
    <property type="match status" value="1"/>
</dbReference>
<name>A0A6J0UHE2_9SAUR</name>
<dbReference type="Pfam" id="PF06546">
    <property type="entry name" value="Vert_HS_TF"/>
    <property type="match status" value="1"/>
</dbReference>
<dbReference type="Pfam" id="PF00447">
    <property type="entry name" value="HSF_DNA-bind"/>
    <property type="match status" value="1"/>
</dbReference>
<evidence type="ECO:0000256" key="8">
    <source>
        <dbReference type="ARBA" id="ARBA00023242"/>
    </source>
</evidence>
<feature type="domain" description="HSF-type DNA-binding" evidence="11">
    <location>
        <begin position="54"/>
        <end position="78"/>
    </location>
</feature>
<dbReference type="RefSeq" id="XP_020660146.2">
    <property type="nucleotide sequence ID" value="XM_020804487.2"/>
</dbReference>
<evidence type="ECO:0000313" key="12">
    <source>
        <dbReference type="Proteomes" id="UP001652642"/>
    </source>
</evidence>
<dbReference type="Gene3D" id="1.10.10.10">
    <property type="entry name" value="Winged helix-like DNA-binding domain superfamily/Winged helix DNA-binding domain"/>
    <property type="match status" value="1"/>
</dbReference>
<evidence type="ECO:0000259" key="11">
    <source>
        <dbReference type="PROSITE" id="PS00434"/>
    </source>
</evidence>
<dbReference type="AlphaFoldDB" id="A0A6J0UHE2"/>
<keyword evidence="12" id="KW-1185">Reference proteome</keyword>
<keyword evidence="5" id="KW-0238">DNA-binding</keyword>
<keyword evidence="7" id="KW-0804">Transcription</keyword>
<feature type="compositionally biased region" description="Basic and acidic residues" evidence="10">
    <location>
        <begin position="295"/>
        <end position="309"/>
    </location>
</feature>
<keyword evidence="4 13" id="KW-0346">Stress response</keyword>
<evidence type="ECO:0000256" key="6">
    <source>
        <dbReference type="ARBA" id="ARBA00023159"/>
    </source>
</evidence>
<evidence type="ECO:0000256" key="10">
    <source>
        <dbReference type="SAM" id="MobiDB-lite"/>
    </source>
</evidence>
<dbReference type="InParanoid" id="A0A6J0UHE2"/>
<dbReference type="PROSITE" id="PS00434">
    <property type="entry name" value="HSF_DOMAIN"/>
    <property type="match status" value="1"/>
</dbReference>
<evidence type="ECO:0000256" key="2">
    <source>
        <dbReference type="ARBA" id="ARBA00006403"/>
    </source>
</evidence>
<dbReference type="GeneID" id="110084828"/>
<dbReference type="CTD" id="3297"/>
<organism evidence="12 13">
    <name type="scientific">Pogona vitticeps</name>
    <name type="common">central bearded dragon</name>
    <dbReference type="NCBI Taxonomy" id="103695"/>
    <lineage>
        <taxon>Eukaryota</taxon>
        <taxon>Metazoa</taxon>
        <taxon>Chordata</taxon>
        <taxon>Craniata</taxon>
        <taxon>Vertebrata</taxon>
        <taxon>Euteleostomi</taxon>
        <taxon>Lepidosauria</taxon>
        <taxon>Squamata</taxon>
        <taxon>Bifurcata</taxon>
        <taxon>Unidentata</taxon>
        <taxon>Episquamata</taxon>
        <taxon>Toxicofera</taxon>
        <taxon>Iguania</taxon>
        <taxon>Acrodonta</taxon>
        <taxon>Agamidae</taxon>
        <taxon>Amphibolurinae</taxon>
        <taxon>Pogona</taxon>
    </lineage>
</organism>
<evidence type="ECO:0000256" key="7">
    <source>
        <dbReference type="ARBA" id="ARBA00023163"/>
    </source>
</evidence>
<dbReference type="InterPro" id="IPR036390">
    <property type="entry name" value="WH_DNA-bd_sf"/>
</dbReference>
<feature type="compositionally biased region" description="Polar residues" evidence="10">
    <location>
        <begin position="261"/>
        <end position="273"/>
    </location>
</feature>
<dbReference type="GO" id="GO:0043565">
    <property type="term" value="F:sequence-specific DNA binding"/>
    <property type="evidence" value="ECO:0007669"/>
    <property type="project" value="InterPro"/>
</dbReference>
<dbReference type="FunCoup" id="A0A6J0UHE2">
    <property type="interactions" value="376"/>
</dbReference>